<comment type="function">
    <text evidence="7">Catalyzes the addition of meso-diaminopimelic acid to the nucleotide precursor UDP-N-acetylmuramoyl-L-alanyl-D-glutamate (UMAG) in the biosynthesis of bacterial cell-wall peptidoglycan.</text>
</comment>
<evidence type="ECO:0000259" key="13">
    <source>
        <dbReference type="Pfam" id="PF08245"/>
    </source>
</evidence>
<feature type="short sequence motif" description="Meso-diaminopimelate recognition motif" evidence="7">
    <location>
        <begin position="417"/>
        <end position="420"/>
    </location>
</feature>
<comment type="similarity">
    <text evidence="1 7">Belongs to the MurCDEF family. MurE subfamily.</text>
</comment>
<dbReference type="NCBIfam" id="TIGR01085">
    <property type="entry name" value="murE"/>
    <property type="match status" value="1"/>
</dbReference>
<dbReference type="GO" id="GO:0005524">
    <property type="term" value="F:ATP binding"/>
    <property type="evidence" value="ECO:0007669"/>
    <property type="project" value="UniProtKB-UniRule"/>
</dbReference>
<feature type="domain" description="Mur ligase central" evidence="13">
    <location>
        <begin position="579"/>
        <end position="769"/>
    </location>
</feature>
<comment type="catalytic activity">
    <reaction evidence="8 10">
        <text>D-alanyl-D-alanine + UDP-N-acetyl-alpha-D-muramoyl-L-alanyl-gamma-D-glutamyl-meso-2,6-diaminopimelate + ATP = UDP-N-acetyl-alpha-D-muramoyl-L-alanyl-gamma-D-glutamyl-meso-2,6-diaminopimeloyl-D-alanyl-D-alanine + ADP + phosphate + H(+)</text>
        <dbReference type="Rhea" id="RHEA:28374"/>
        <dbReference type="ChEBI" id="CHEBI:15378"/>
        <dbReference type="ChEBI" id="CHEBI:30616"/>
        <dbReference type="ChEBI" id="CHEBI:43474"/>
        <dbReference type="ChEBI" id="CHEBI:57822"/>
        <dbReference type="ChEBI" id="CHEBI:61386"/>
        <dbReference type="ChEBI" id="CHEBI:83905"/>
        <dbReference type="ChEBI" id="CHEBI:456216"/>
        <dbReference type="EC" id="6.3.2.10"/>
    </reaction>
</comment>
<comment type="catalytic activity">
    <reaction evidence="7">
        <text>UDP-N-acetyl-alpha-D-muramoyl-L-alanyl-D-glutamate + meso-2,6-diaminopimelate + ATP = UDP-N-acetyl-alpha-D-muramoyl-L-alanyl-gamma-D-glutamyl-meso-2,6-diaminopimelate + ADP + phosphate + H(+)</text>
        <dbReference type="Rhea" id="RHEA:23676"/>
        <dbReference type="ChEBI" id="CHEBI:15378"/>
        <dbReference type="ChEBI" id="CHEBI:30616"/>
        <dbReference type="ChEBI" id="CHEBI:43474"/>
        <dbReference type="ChEBI" id="CHEBI:57791"/>
        <dbReference type="ChEBI" id="CHEBI:83900"/>
        <dbReference type="ChEBI" id="CHEBI:83905"/>
        <dbReference type="ChEBI" id="CHEBI:456216"/>
        <dbReference type="EC" id="6.3.2.13"/>
    </reaction>
</comment>
<dbReference type="Pfam" id="PF02875">
    <property type="entry name" value="Mur_ligase_C"/>
    <property type="match status" value="2"/>
</dbReference>
<feature type="binding site" evidence="7">
    <location>
        <begin position="417"/>
        <end position="420"/>
    </location>
    <ligand>
        <name>meso-2,6-diaminopimelate</name>
        <dbReference type="ChEBI" id="CHEBI:57791"/>
    </ligand>
</feature>
<keyword evidence="15" id="KW-1185">Reference proteome</keyword>
<dbReference type="Pfam" id="PF08245">
    <property type="entry name" value="Mur_ligase_M"/>
    <property type="match status" value="2"/>
</dbReference>
<evidence type="ECO:0000256" key="1">
    <source>
        <dbReference type="ARBA" id="ARBA00005898"/>
    </source>
</evidence>
<dbReference type="SUPFAM" id="SSF53244">
    <property type="entry name" value="MurD-like peptide ligases, peptide-binding domain"/>
    <property type="match status" value="2"/>
</dbReference>
<dbReference type="GO" id="GO:0051301">
    <property type="term" value="P:cell division"/>
    <property type="evidence" value="ECO:0007669"/>
    <property type="project" value="UniProtKB-KW"/>
</dbReference>
<feature type="domain" description="Mur ligase C-terminal" evidence="12">
    <location>
        <begin position="791"/>
        <end position="907"/>
    </location>
</feature>
<feature type="domain" description="Mur ligase N-terminal catalytic" evidence="11">
    <location>
        <begin position="25"/>
        <end position="93"/>
    </location>
</feature>
<dbReference type="GO" id="GO:0009252">
    <property type="term" value="P:peptidoglycan biosynthetic process"/>
    <property type="evidence" value="ECO:0007669"/>
    <property type="project" value="UniProtKB-UniRule"/>
</dbReference>
<dbReference type="EMBL" id="JACCEV010000003">
    <property type="protein sequence ID" value="NYT86258.1"/>
    <property type="molecule type" value="Genomic_DNA"/>
</dbReference>
<feature type="binding site" evidence="7">
    <location>
        <position position="470"/>
    </location>
    <ligand>
        <name>meso-2,6-diaminopimelate</name>
        <dbReference type="ChEBI" id="CHEBI:57791"/>
    </ligand>
</feature>
<dbReference type="NCBIfam" id="TIGR01143">
    <property type="entry name" value="murF"/>
    <property type="match status" value="1"/>
</dbReference>
<dbReference type="InterPro" id="IPR004101">
    <property type="entry name" value="Mur_ligase_C"/>
</dbReference>
<dbReference type="GO" id="GO:0005737">
    <property type="term" value="C:cytoplasm"/>
    <property type="evidence" value="ECO:0007669"/>
    <property type="project" value="UniProtKB-SubCell"/>
</dbReference>
<dbReference type="GO" id="GO:0071555">
    <property type="term" value="P:cell wall organization"/>
    <property type="evidence" value="ECO:0007669"/>
    <property type="project" value="UniProtKB-KW"/>
</dbReference>
<dbReference type="HAMAP" id="MF_02019">
    <property type="entry name" value="MurF"/>
    <property type="match status" value="1"/>
</dbReference>
<keyword evidence="2 8" id="KW-0132">Cell division</keyword>
<feature type="binding site" evidence="7">
    <location>
        <position position="25"/>
    </location>
    <ligand>
        <name>UDP-N-acetyl-alpha-D-muramoyl-L-alanyl-D-glutamate</name>
        <dbReference type="ChEBI" id="CHEBI:83900"/>
    </ligand>
</feature>
<sequence>MKPMDVQDILSWLGRHVSSEAKLCLDTRQLAAGDVFFACAGLAGDGRDYIGQAVEAGAAAIVMQGDGRADAVPELAVPVLAVPKLPEQLGSIGHLWYGRPSEAMSVVAVTGTNGKTSCVQWLAAALNAEGTPCGTIGTLGVTLPNGNNLGGMLTTPDVLSMHRSLADMHAAGAQVVALEASSIGLDQGRLDQVCIAIAAFTNLTHDHLDYHGTLDNYQRAKFALFAWPSLRGAVINIDDPAGKTLASSLSPSTTLAYSVSGDEAAAVQAQDIHAGRYGLVFNVVTRDGAVQLLTRLVGEHNVANLLLVTGVLQQLGWDLSRIARVLATLRSVEGRLQVVEALGAAGAAHGQAMVVVDYAHTPDALERALLALREVARVRGGRLICVFGCGGSRDRSKRPMMGRIASEQADEVILTNDNPRLEDPLDIIEQIKAGMSIVPRVEPDRAQAILSCIWAADVHDVVLLAGKGHETYQEFQGRRVPFDDREWVRFALSWQQGLSISTDTRSIAKGQLFVALKGDTFDGHAYLSTALEAGACAAMVDQRDAAVALSQFVLGDTRQALIRISTTWRRQHDLPVVAVTGSNGKTTTKEMIASIFRQSPGEDASLATRGNLNNDIGVPLTVLRLNRQHRAAVLELGMNHPGEISLLAGIAQPTVALVNNAQREHQEFMLTVEAVARENGTVIDMLPADGIAVFPGDDTYSDLWAELAGQRKVLRFGFSPEFDVHADQIHAEPSRTVCRIHTPSGSATLTLASPGVHNLRNALAAAACAFATGVSLDGIVQGLEAFNPVSGRMQPHALAGGYQLIDDTYNANPDSVRAAIDVLAELDGKRVLVLGDMGEVGANGDAMHAEVGAYAHERGVDVLLAFGTACVHAVQAFGAGAQSFASIEALNSHLVKEMPAHILVKGSRSTRMERVVRALEQELDHHEEGVRHAT</sequence>
<dbReference type="Gene3D" id="3.40.1190.10">
    <property type="entry name" value="Mur-like, catalytic domain"/>
    <property type="match status" value="2"/>
</dbReference>
<comment type="similarity">
    <text evidence="8">Belongs to the MurCDEF family. MurF subfamily.</text>
</comment>
<dbReference type="Gene3D" id="3.40.1390.10">
    <property type="entry name" value="MurE/MurF, N-terminal domain"/>
    <property type="match status" value="2"/>
</dbReference>
<evidence type="ECO:0000256" key="5">
    <source>
        <dbReference type="ARBA" id="ARBA00023306"/>
    </source>
</evidence>
<evidence type="ECO:0000256" key="4">
    <source>
        <dbReference type="ARBA" id="ARBA00022984"/>
    </source>
</evidence>
<keyword evidence="3 8" id="KW-0133">Cell shape</keyword>
<dbReference type="HAMAP" id="MF_00208">
    <property type="entry name" value="MurE"/>
    <property type="match status" value="1"/>
</dbReference>
<feature type="binding site" evidence="7">
    <location>
        <begin position="111"/>
        <end position="117"/>
    </location>
    <ligand>
        <name>ATP</name>
        <dbReference type="ChEBI" id="CHEBI:30616"/>
    </ligand>
</feature>
<keyword evidence="4 8" id="KW-0573">Peptidoglycan synthesis</keyword>
<dbReference type="NCBIfam" id="NF001126">
    <property type="entry name" value="PRK00139.1-4"/>
    <property type="match status" value="1"/>
</dbReference>
<evidence type="ECO:0000256" key="10">
    <source>
        <dbReference type="RuleBase" id="RU004136"/>
    </source>
</evidence>
<comment type="function">
    <text evidence="8 10">Involved in cell wall formation. Catalyzes the final step in the synthesis of UDP-N-acetylmuramoyl-pentapeptide, the precursor of murein.</text>
</comment>
<dbReference type="InterPro" id="IPR036565">
    <property type="entry name" value="Mur-like_cat_sf"/>
</dbReference>
<reference evidence="14 15" key="1">
    <citation type="submission" date="2020-07" db="EMBL/GenBank/DDBJ databases">
        <title>Taxonomic revisions and descriptions of new bacterial species based on genomic comparisons in the high-G+C-content subgroup of the family Alcaligenaceae.</title>
        <authorList>
            <person name="Szabo A."/>
            <person name="Felfoldi T."/>
        </authorList>
    </citation>
    <scope>NUCLEOTIDE SEQUENCE [LARGE SCALE GENOMIC DNA]</scope>
    <source>
        <strain evidence="14 15">DSM 25667</strain>
    </source>
</reference>
<evidence type="ECO:0000259" key="11">
    <source>
        <dbReference type="Pfam" id="PF01225"/>
    </source>
</evidence>
<keyword evidence="8" id="KW-0547">Nucleotide-binding</keyword>
<dbReference type="OrthoDB" id="9800958at2"/>
<dbReference type="PANTHER" id="PTHR23135">
    <property type="entry name" value="MUR LIGASE FAMILY MEMBER"/>
    <property type="match status" value="1"/>
</dbReference>
<comment type="pathway">
    <text evidence="8 9">Cell wall biogenesis; peptidoglycan biosynthesis.</text>
</comment>
<feature type="domain" description="Mur ligase central" evidence="13">
    <location>
        <begin position="109"/>
        <end position="311"/>
    </location>
</feature>
<dbReference type="InterPro" id="IPR035911">
    <property type="entry name" value="MurE/MurF_N"/>
</dbReference>
<evidence type="ECO:0000256" key="8">
    <source>
        <dbReference type="HAMAP-Rule" id="MF_02019"/>
    </source>
</evidence>
<keyword evidence="8" id="KW-0067">ATP-binding</keyword>
<dbReference type="GO" id="GO:0008765">
    <property type="term" value="F:UDP-N-acetylmuramoylalanyl-D-glutamate-2,6-diaminopimelate ligase activity"/>
    <property type="evidence" value="ECO:0007669"/>
    <property type="project" value="UniProtKB-UniRule"/>
</dbReference>
<dbReference type="GO" id="GO:0008360">
    <property type="term" value="P:regulation of cell shape"/>
    <property type="evidence" value="ECO:0007669"/>
    <property type="project" value="UniProtKB-KW"/>
</dbReference>
<dbReference type="GO" id="GO:0047480">
    <property type="term" value="F:UDP-N-acetylmuramoyl-tripeptide-D-alanyl-D-alanine ligase activity"/>
    <property type="evidence" value="ECO:0007669"/>
    <property type="project" value="UniProtKB-UniRule"/>
</dbReference>
<comment type="PTM">
    <text evidence="7">Carboxylation is probably crucial for Mg(2+) binding and, consequently, for the gamma-phosphate positioning of ATP.</text>
</comment>
<dbReference type="Gene3D" id="3.90.190.20">
    <property type="entry name" value="Mur ligase, C-terminal domain"/>
    <property type="match status" value="2"/>
</dbReference>
<dbReference type="EC" id="6.3.2.10" evidence="8"/>
<keyword evidence="6 8" id="KW-0961">Cell wall biogenesis/degradation</keyword>
<feature type="binding site" evidence="7">
    <location>
        <position position="181"/>
    </location>
    <ligand>
        <name>UDP-N-acetyl-alpha-D-muramoyl-L-alanyl-D-glutamate</name>
        <dbReference type="ChEBI" id="CHEBI:83900"/>
    </ligand>
</feature>
<name>A0A853GSZ6_9BURK</name>
<gene>
    <name evidence="8 14" type="primary">murF</name>
    <name evidence="7" type="synonym">murE</name>
    <name evidence="14" type="ORF">H0A62_11635</name>
</gene>
<keyword evidence="7" id="KW-0460">Magnesium</keyword>
<dbReference type="NCBIfam" id="NF008896">
    <property type="entry name" value="PRK11929.1"/>
    <property type="match status" value="1"/>
</dbReference>
<dbReference type="UniPathway" id="UPA00219"/>
<dbReference type="InterPro" id="IPR000713">
    <property type="entry name" value="Mur_ligase_N"/>
</dbReference>
<feature type="modified residue" description="N6-carboxylysine" evidence="7">
    <location>
        <position position="221"/>
    </location>
</feature>
<evidence type="ECO:0000256" key="9">
    <source>
        <dbReference type="RuleBase" id="RU004135"/>
    </source>
</evidence>
<dbReference type="InterPro" id="IPR005761">
    <property type="entry name" value="UDP-N-AcMur-Glu-dNH2Pim_ligase"/>
</dbReference>
<feature type="binding site" evidence="7">
    <location>
        <position position="466"/>
    </location>
    <ligand>
        <name>meso-2,6-diaminopimelate</name>
        <dbReference type="ChEBI" id="CHEBI:57791"/>
    </ligand>
</feature>
<feature type="binding site" evidence="7">
    <location>
        <position position="189"/>
    </location>
    <ligand>
        <name>UDP-N-acetyl-alpha-D-muramoyl-L-alanyl-D-glutamate</name>
        <dbReference type="ChEBI" id="CHEBI:83900"/>
    </ligand>
</feature>
<feature type="binding site" evidence="7">
    <location>
        <position position="187"/>
    </location>
    <ligand>
        <name>UDP-N-acetyl-alpha-D-muramoyl-L-alanyl-D-glutamate</name>
        <dbReference type="ChEBI" id="CHEBI:83900"/>
    </ligand>
</feature>
<dbReference type="AlphaFoldDB" id="A0A853GSZ6"/>
<dbReference type="InterPro" id="IPR005863">
    <property type="entry name" value="UDP-N-AcMur_synth"/>
</dbReference>
<comment type="cofactor">
    <cofactor evidence="7">
        <name>Mg(2+)</name>
        <dbReference type="ChEBI" id="CHEBI:18420"/>
    </cofactor>
</comment>
<keyword evidence="8 14" id="KW-0436">Ligase</keyword>
<evidence type="ECO:0000313" key="14">
    <source>
        <dbReference type="EMBL" id="NYT86258.1"/>
    </source>
</evidence>
<dbReference type="InterPro" id="IPR036615">
    <property type="entry name" value="Mur_ligase_C_dom_sf"/>
</dbReference>
<dbReference type="SUPFAM" id="SSF53623">
    <property type="entry name" value="MurD-like peptide ligases, catalytic domain"/>
    <property type="match status" value="2"/>
</dbReference>
<keyword evidence="8" id="KW-0963">Cytoplasm</keyword>
<dbReference type="PANTHER" id="PTHR23135:SF4">
    <property type="entry name" value="UDP-N-ACETYLMURAMOYL-L-ALANYL-D-GLUTAMATE--2,6-DIAMINOPIMELATE LIGASE MURE HOMOLOG, CHLOROPLASTIC"/>
    <property type="match status" value="1"/>
</dbReference>
<protein>
    <recommendedName>
        <fullName evidence="7 8">Multifunctional fusion protein</fullName>
    </recommendedName>
    <domain>
        <recommendedName>
            <fullName evidence="7">UDP-N-acetylmuramoyl-L-alanyl-D-glutamate--2,6-diaminopimelate ligase</fullName>
            <ecNumber evidence="7">6.3.2.13</ecNumber>
        </recommendedName>
        <alternativeName>
            <fullName evidence="7">Meso-A2pm-adding enzyme</fullName>
        </alternativeName>
        <alternativeName>
            <fullName evidence="7">Meso-diaminopimelate-adding enzyme</fullName>
        </alternativeName>
        <alternativeName>
            <fullName evidence="7">UDP-MurNAc-L-Ala-D-Glu:meso-diaminopimelate ligase</fullName>
        </alternativeName>
        <alternativeName>
            <fullName evidence="7">UDP-MurNAc-tripeptide synthetase</fullName>
        </alternativeName>
        <alternativeName>
            <fullName evidence="7">UDP-N-acetylmuramyl-tripeptide synthetase</fullName>
        </alternativeName>
    </domain>
    <domain>
        <recommendedName>
            <fullName evidence="8">UDP-N-acetylmuramoyl-tripeptide--D-alanyl-D-alanine ligase</fullName>
            <ecNumber evidence="8">6.3.2.10</ecNumber>
        </recommendedName>
        <alternativeName>
            <fullName evidence="8">D-alanyl-D-alanine-adding enzyme</fullName>
        </alternativeName>
    </domain>
</protein>
<keyword evidence="5 8" id="KW-0131">Cell cycle</keyword>
<comment type="caution">
    <text evidence="7">Lacks conserved residue(s) required for the propagation of feature annotation.</text>
</comment>
<feature type="domain" description="Mur ligase N-terminal catalytic" evidence="11">
    <location>
        <begin position="500"/>
        <end position="544"/>
    </location>
</feature>
<accession>A0A853GSZ6</accession>
<feature type="binding site" evidence="7">
    <location>
        <position position="27"/>
    </location>
    <ligand>
        <name>UDP-N-acetyl-alpha-D-muramoyl-L-alanyl-D-glutamate</name>
        <dbReference type="ChEBI" id="CHEBI:83900"/>
    </ligand>
</feature>
<comment type="caution">
    <text evidence="14">The sequence shown here is derived from an EMBL/GenBank/DDBJ whole genome shotgun (WGS) entry which is preliminary data.</text>
</comment>
<organism evidence="14 15">
    <name type="scientific">Pollutimonas harenae</name>
    <dbReference type="NCBI Taxonomy" id="657015"/>
    <lineage>
        <taxon>Bacteria</taxon>
        <taxon>Pseudomonadati</taxon>
        <taxon>Pseudomonadota</taxon>
        <taxon>Betaproteobacteria</taxon>
        <taxon>Burkholderiales</taxon>
        <taxon>Alcaligenaceae</taxon>
        <taxon>Pollutimonas</taxon>
    </lineage>
</organism>
<dbReference type="Pfam" id="PF01225">
    <property type="entry name" value="Mur_ligase"/>
    <property type="match status" value="2"/>
</dbReference>
<feature type="binding site" evidence="8">
    <location>
        <begin position="581"/>
        <end position="587"/>
    </location>
    <ligand>
        <name>ATP</name>
        <dbReference type="ChEBI" id="CHEBI:30616"/>
    </ligand>
</feature>
<dbReference type="InterPro" id="IPR013221">
    <property type="entry name" value="Mur_ligase_cen"/>
</dbReference>
<feature type="domain" description="Mur ligase C-terminal" evidence="12">
    <location>
        <begin position="350"/>
        <end position="468"/>
    </location>
</feature>
<dbReference type="GO" id="GO:0000287">
    <property type="term" value="F:magnesium ion binding"/>
    <property type="evidence" value="ECO:0007669"/>
    <property type="project" value="UniProtKB-UniRule"/>
</dbReference>
<dbReference type="EC" id="6.3.2.13" evidence="7"/>
<comment type="subcellular location">
    <subcellularLocation>
        <location evidence="8 9">Cytoplasm</location>
    </subcellularLocation>
</comment>
<evidence type="ECO:0000256" key="2">
    <source>
        <dbReference type="ARBA" id="ARBA00022618"/>
    </source>
</evidence>
<feature type="binding site" evidence="7">
    <location>
        <begin position="154"/>
        <end position="155"/>
    </location>
    <ligand>
        <name>UDP-N-acetyl-alpha-D-muramoyl-L-alanyl-D-glutamate</name>
        <dbReference type="ChEBI" id="CHEBI:83900"/>
    </ligand>
</feature>
<dbReference type="Proteomes" id="UP000554144">
    <property type="component" value="Unassembled WGS sequence"/>
</dbReference>
<evidence type="ECO:0000256" key="6">
    <source>
        <dbReference type="ARBA" id="ARBA00023316"/>
    </source>
</evidence>
<dbReference type="RefSeq" id="WP_130040422.1">
    <property type="nucleotide sequence ID" value="NZ_JACCEV010000003.1"/>
</dbReference>
<feature type="binding site" evidence="7">
    <location>
        <position position="393"/>
    </location>
    <ligand>
        <name>meso-2,6-diaminopimelate</name>
        <dbReference type="ChEBI" id="CHEBI:57791"/>
    </ligand>
</feature>
<evidence type="ECO:0000259" key="12">
    <source>
        <dbReference type="Pfam" id="PF02875"/>
    </source>
</evidence>
<dbReference type="SUPFAM" id="SSF63418">
    <property type="entry name" value="MurE/MurF N-terminal domain"/>
    <property type="match status" value="2"/>
</dbReference>
<evidence type="ECO:0000256" key="3">
    <source>
        <dbReference type="ARBA" id="ARBA00022960"/>
    </source>
</evidence>
<evidence type="ECO:0000313" key="15">
    <source>
        <dbReference type="Proteomes" id="UP000554144"/>
    </source>
</evidence>
<evidence type="ECO:0000256" key="7">
    <source>
        <dbReference type="HAMAP-Rule" id="MF_00208"/>
    </source>
</evidence>
<proteinExistence type="inferred from homology"/>